<name>A0A0D8FSF9_9ACTN</name>
<dbReference type="GO" id="GO:0030729">
    <property type="term" value="F:acetoacetate-CoA ligase activity"/>
    <property type="evidence" value="ECO:0007669"/>
    <property type="project" value="InterPro"/>
</dbReference>
<dbReference type="InterPro" id="IPR000873">
    <property type="entry name" value="AMP-dep_synth/lig_dom"/>
</dbReference>
<dbReference type="OrthoDB" id="9803968at2"/>
<sequence>MTQVGDILWRPTDEGLSSPLGQFFAAEGPRLGVTSRSYDDLYRASITQLGPFWRSVARFCGFTGELGDRDLIGRLPDSVFFPDGSLNYAEEAYARFRDPAELLLADESGALEHVDASEFWRAVAQLGVSLKAAGVEVGDRVAGYLPNIYEAVVGLFATASIGAVWSCTSPDFGVGAVVDRFRQIEPKVVLAVSEYRYGGRLIDRRETLGAILRELPTVTTVIFAGSSLNPPQGRWKVVTFDEAIEGDHPLSFARVPFNHPLWILYSSGTTGIPKAIIHSHGGIVLEHKKVLEIQNGIAEGSRFFWFSSTGWMMWNFLMGGLLVGASIVLYDGSPGYPDLGQLWRLIDRAEINFFGVSAPFLRSSQVGHVDPQSLINGDSLRAIGSTGAPLTIDGFDWVYQHVRGPVQLISASGGTDVCTAFLGSSPMHPTRAGLIAAPALGVAVASFDEQGEPVVGKMGELVITEPMPSMPIGFWNDQDRHRYHDAYFAQYPGVWRHGDWVTFYEDGASVIYGRSDSTLNRGGVRMGTAEFYRVVEAIDGVKESLVVDTSAIDHSGELILFLVTTDRADDELVQTVRSAIREQLSPRHVPDRIFFVSDIPKTLNGKKLEVPIRRLFLGARMADVASADSVANPAVLAEFEALVEGRLP</sequence>
<evidence type="ECO:0000313" key="7">
    <source>
        <dbReference type="EMBL" id="KJE75879.1"/>
    </source>
</evidence>
<evidence type="ECO:0000313" key="8">
    <source>
        <dbReference type="Proteomes" id="UP000032336"/>
    </source>
</evidence>
<dbReference type="SUPFAM" id="SSF56801">
    <property type="entry name" value="Acetyl-CoA synthetase-like"/>
    <property type="match status" value="1"/>
</dbReference>
<dbReference type="NCBIfam" id="NF002937">
    <property type="entry name" value="PRK03584.1"/>
    <property type="match status" value="1"/>
</dbReference>
<reference evidence="7 8" key="1">
    <citation type="submission" date="2015-01" db="EMBL/GenBank/DDBJ databases">
        <title>Draft genome of the acidophilic iron oxidizer Ferrimicrobium acidiphilum strain T23.</title>
        <authorList>
            <person name="Poehlein A."/>
            <person name="Eisen S."/>
            <person name="Schloemann M."/>
            <person name="Johnson B.D."/>
            <person name="Daniel R."/>
            <person name="Muehling M."/>
        </authorList>
    </citation>
    <scope>NUCLEOTIDE SEQUENCE [LARGE SCALE GENOMIC DNA]</scope>
    <source>
        <strain evidence="7 8">T23</strain>
    </source>
</reference>
<dbReference type="EMBL" id="JXUW01000026">
    <property type="protein sequence ID" value="KJE75879.1"/>
    <property type="molecule type" value="Genomic_DNA"/>
</dbReference>
<dbReference type="PANTHER" id="PTHR42921">
    <property type="entry name" value="ACETOACETYL-COA SYNTHETASE"/>
    <property type="match status" value="1"/>
</dbReference>
<dbReference type="GO" id="GO:0003987">
    <property type="term" value="F:acetate-CoA ligase activity"/>
    <property type="evidence" value="ECO:0007669"/>
    <property type="project" value="UniProtKB-EC"/>
</dbReference>
<dbReference type="EC" id="6.2.1.1" evidence="7"/>
<protein>
    <submittedName>
        <fullName evidence="7">Acetyl-coenzyme A synthetase</fullName>
        <ecNumber evidence="7">6.2.1.1</ecNumber>
    </submittedName>
</protein>
<dbReference type="eggNOG" id="COG0365">
    <property type="taxonomic scope" value="Bacteria"/>
</dbReference>
<feature type="domain" description="AMP-dependent synthetase/ligase" evidence="5">
    <location>
        <begin position="116"/>
        <end position="466"/>
    </location>
</feature>
<dbReference type="Pfam" id="PF13193">
    <property type="entry name" value="AMP-binding_C"/>
    <property type="match status" value="1"/>
</dbReference>
<gene>
    <name evidence="7" type="primary">acsA3</name>
    <name evidence="7" type="ORF">FEAC_23580</name>
</gene>
<dbReference type="InterPro" id="IPR005914">
    <property type="entry name" value="Acac_CoA_synth"/>
</dbReference>
<dbReference type="PATRIC" id="fig|1121877.4.peg.2624"/>
<dbReference type="RefSeq" id="WP_035390715.1">
    <property type="nucleotide sequence ID" value="NZ_JQKF01000029.1"/>
</dbReference>
<comment type="similarity">
    <text evidence="1">Belongs to the ATP-dependent AMP-binding enzyme family.</text>
</comment>
<dbReference type="AlphaFoldDB" id="A0A0D8FSF9"/>
<comment type="caution">
    <text evidence="7">The sequence shown here is derived from an EMBL/GenBank/DDBJ whole genome shotgun (WGS) entry which is preliminary data.</text>
</comment>
<dbReference type="Pfam" id="PF00501">
    <property type="entry name" value="AMP-binding"/>
    <property type="match status" value="1"/>
</dbReference>
<dbReference type="PROSITE" id="PS00455">
    <property type="entry name" value="AMP_BINDING"/>
    <property type="match status" value="1"/>
</dbReference>
<dbReference type="NCBIfam" id="TIGR01217">
    <property type="entry name" value="ac_ac_CoA_syn"/>
    <property type="match status" value="1"/>
</dbReference>
<dbReference type="InterPro" id="IPR042099">
    <property type="entry name" value="ANL_N_sf"/>
</dbReference>
<dbReference type="GeneID" id="78373404"/>
<keyword evidence="2 7" id="KW-0436">Ligase</keyword>
<dbReference type="InterPro" id="IPR025110">
    <property type="entry name" value="AMP-bd_C"/>
</dbReference>
<dbReference type="Proteomes" id="UP000032336">
    <property type="component" value="Unassembled WGS sequence"/>
</dbReference>
<keyword evidence="3" id="KW-0547">Nucleotide-binding</keyword>
<proteinExistence type="inferred from homology"/>
<dbReference type="PANTHER" id="PTHR42921:SF1">
    <property type="entry name" value="ACETOACETYL-COA SYNTHETASE"/>
    <property type="match status" value="1"/>
</dbReference>
<dbReference type="GO" id="GO:0005524">
    <property type="term" value="F:ATP binding"/>
    <property type="evidence" value="ECO:0007669"/>
    <property type="project" value="UniProtKB-KW"/>
</dbReference>
<dbReference type="STRING" id="1121877.FEAC_23580"/>
<evidence type="ECO:0000256" key="3">
    <source>
        <dbReference type="ARBA" id="ARBA00022741"/>
    </source>
</evidence>
<accession>A0A0D8FSF9</accession>
<evidence type="ECO:0000256" key="4">
    <source>
        <dbReference type="ARBA" id="ARBA00022840"/>
    </source>
</evidence>
<keyword evidence="4" id="KW-0067">ATP-binding</keyword>
<dbReference type="InterPro" id="IPR020845">
    <property type="entry name" value="AMP-binding_CS"/>
</dbReference>
<evidence type="ECO:0000259" key="6">
    <source>
        <dbReference type="Pfam" id="PF13193"/>
    </source>
</evidence>
<dbReference type="GO" id="GO:0006629">
    <property type="term" value="P:lipid metabolic process"/>
    <property type="evidence" value="ECO:0007669"/>
    <property type="project" value="InterPro"/>
</dbReference>
<evidence type="ECO:0000259" key="5">
    <source>
        <dbReference type="Pfam" id="PF00501"/>
    </source>
</evidence>
<evidence type="ECO:0000256" key="1">
    <source>
        <dbReference type="ARBA" id="ARBA00006432"/>
    </source>
</evidence>
<organism evidence="7 8">
    <name type="scientific">Ferrimicrobium acidiphilum DSM 19497</name>
    <dbReference type="NCBI Taxonomy" id="1121877"/>
    <lineage>
        <taxon>Bacteria</taxon>
        <taxon>Bacillati</taxon>
        <taxon>Actinomycetota</taxon>
        <taxon>Acidimicrobiia</taxon>
        <taxon>Acidimicrobiales</taxon>
        <taxon>Acidimicrobiaceae</taxon>
        <taxon>Ferrimicrobium</taxon>
    </lineage>
</organism>
<feature type="domain" description="AMP-binding enzyme C-terminal" evidence="6">
    <location>
        <begin position="537"/>
        <end position="606"/>
    </location>
</feature>
<dbReference type="Gene3D" id="3.40.50.12780">
    <property type="entry name" value="N-terminal domain of ligase-like"/>
    <property type="match status" value="1"/>
</dbReference>
<evidence type="ECO:0000256" key="2">
    <source>
        <dbReference type="ARBA" id="ARBA00022598"/>
    </source>
</evidence>
<keyword evidence="8" id="KW-1185">Reference proteome</keyword>
<dbReference type="InterPro" id="IPR045851">
    <property type="entry name" value="AMP-bd_C_sf"/>
</dbReference>
<dbReference type="Gene3D" id="3.30.300.30">
    <property type="match status" value="1"/>
</dbReference>